<proteinExistence type="predicted"/>
<evidence type="ECO:0000313" key="5">
    <source>
        <dbReference type="Proteomes" id="UP000284605"/>
    </source>
</evidence>
<keyword evidence="5" id="KW-1185">Reference proteome</keyword>
<dbReference type="NCBIfam" id="TIGR03859">
    <property type="entry name" value="PQQ_PqqD"/>
    <property type="match status" value="1"/>
</dbReference>
<protein>
    <submittedName>
        <fullName evidence="4">Pyrroloquinoline quinone biosynthesis peptide chaperone PqqD</fullName>
    </submittedName>
</protein>
<evidence type="ECO:0000256" key="1">
    <source>
        <dbReference type="ARBA" id="ARBA00004886"/>
    </source>
</evidence>
<sequence length="87" mass="9331">MTVPRLAPGVRLSFDGRRDRWMVQAPERVVILDAIGAAVLAMVDGVADVTDIITSLAAEYDAPEAEIEADILALLEDLTNRGIVINA</sequence>
<comment type="pathway">
    <text evidence="1">Cofactor biosynthesis; pyrroloquinoline quinone biosynthesis.</text>
</comment>
<accession>A0A418W9K9</accession>
<dbReference type="InterPro" id="IPR041881">
    <property type="entry name" value="PqqD_sf"/>
</dbReference>
<dbReference type="Pfam" id="PF05402">
    <property type="entry name" value="PqqD"/>
    <property type="match status" value="1"/>
</dbReference>
<dbReference type="InterPro" id="IPR008792">
    <property type="entry name" value="PQQD"/>
</dbReference>
<dbReference type="OrthoDB" id="7995890at2"/>
<comment type="subunit">
    <text evidence="2">Monomer. Interacts with PqqE.</text>
</comment>
<dbReference type="InterPro" id="IPR022479">
    <property type="entry name" value="PqqD_bac"/>
</dbReference>
<dbReference type="Gene3D" id="1.10.10.1150">
    <property type="entry name" value="Coenzyme PQQ synthesis protein D (PqqD)"/>
    <property type="match status" value="1"/>
</dbReference>
<comment type="caution">
    <text evidence="4">The sequence shown here is derived from an EMBL/GenBank/DDBJ whole genome shotgun (WGS) entry which is preliminary data.</text>
</comment>
<keyword evidence="3" id="KW-0884">PQQ biosynthesis</keyword>
<name>A0A418W9K9_9PROT</name>
<reference evidence="4 5" key="1">
    <citation type="submission" date="2018-09" db="EMBL/GenBank/DDBJ databases">
        <authorList>
            <person name="Zhu H."/>
        </authorList>
    </citation>
    <scope>NUCLEOTIDE SEQUENCE [LARGE SCALE GENOMIC DNA]</scope>
    <source>
        <strain evidence="4 5">K1W22B-8</strain>
    </source>
</reference>
<dbReference type="RefSeq" id="WP_119777340.1">
    <property type="nucleotide sequence ID" value="NZ_QYUK01000011.1"/>
</dbReference>
<evidence type="ECO:0000256" key="3">
    <source>
        <dbReference type="ARBA" id="ARBA00022905"/>
    </source>
</evidence>
<evidence type="ECO:0000313" key="4">
    <source>
        <dbReference type="EMBL" id="RJF86695.1"/>
    </source>
</evidence>
<dbReference type="GO" id="GO:0018189">
    <property type="term" value="P:pyrroloquinoline quinone biosynthetic process"/>
    <property type="evidence" value="ECO:0007669"/>
    <property type="project" value="UniProtKB-UniPathway"/>
</dbReference>
<dbReference type="Proteomes" id="UP000284605">
    <property type="component" value="Unassembled WGS sequence"/>
</dbReference>
<dbReference type="GO" id="GO:0048038">
    <property type="term" value="F:quinone binding"/>
    <property type="evidence" value="ECO:0007669"/>
    <property type="project" value="InterPro"/>
</dbReference>
<dbReference type="UniPathway" id="UPA00539"/>
<dbReference type="EMBL" id="QYUK01000011">
    <property type="protein sequence ID" value="RJF86695.1"/>
    <property type="molecule type" value="Genomic_DNA"/>
</dbReference>
<gene>
    <name evidence="4" type="primary">pqqD</name>
    <name evidence="4" type="ORF">D3874_06375</name>
</gene>
<evidence type="ECO:0000256" key="2">
    <source>
        <dbReference type="ARBA" id="ARBA00011741"/>
    </source>
</evidence>
<organism evidence="4 5">
    <name type="scientific">Oleomonas cavernae</name>
    <dbReference type="NCBI Taxonomy" id="2320859"/>
    <lineage>
        <taxon>Bacteria</taxon>
        <taxon>Pseudomonadati</taxon>
        <taxon>Pseudomonadota</taxon>
        <taxon>Alphaproteobacteria</taxon>
        <taxon>Acetobacterales</taxon>
        <taxon>Acetobacteraceae</taxon>
        <taxon>Oleomonas</taxon>
    </lineage>
</organism>
<dbReference type="AlphaFoldDB" id="A0A418W9K9"/>